<feature type="chain" id="PRO_5038058060" description="MORN repeat variant" evidence="1">
    <location>
        <begin position="22"/>
        <end position="363"/>
    </location>
</feature>
<dbReference type="EMBL" id="BMIB01000003">
    <property type="protein sequence ID" value="GGH71619.1"/>
    <property type="molecule type" value="Genomic_DNA"/>
</dbReference>
<evidence type="ECO:0000256" key="1">
    <source>
        <dbReference type="SAM" id="SignalP"/>
    </source>
</evidence>
<evidence type="ECO:0000313" key="2">
    <source>
        <dbReference type="EMBL" id="GGH71619.1"/>
    </source>
</evidence>
<sequence length="363" mass="40061">MRLTTYTFTAFTLLLCGVTHAQVALNSANIKNYAPSLTGAGASGEWNISAKKLNGYEFDARWGQSSISRGGTLLGLNGNTIMLYNADAIKDFIGLNDKGETLYSVTKRGSTTYNSIKVDGTMEARKVKVDQPGWSDFVFAPSYRLKPLPEVASYIQQHNRLPDVPAADSVARHGTDVAATQALLLQKIEELTLYIIAQDKRIGKLEAERSGQPAAYEAKQQVADTFTTTGYVIKDTSVFLGYNYTITFIHKTNPALFLRKVYQDSTYATPLGWFYCVNETMNGPYEFYLTGGLTSKGRMNMGKEEGGKLIYNADGKLLQKGFYKAGIKTGTWEYYDKTGALYQLKAYDANGNLLKTTEVGPTH</sequence>
<dbReference type="Proteomes" id="UP000627292">
    <property type="component" value="Unassembled WGS sequence"/>
</dbReference>
<proteinExistence type="predicted"/>
<feature type="signal peptide" evidence="1">
    <location>
        <begin position="1"/>
        <end position="21"/>
    </location>
</feature>
<dbReference type="Gene3D" id="3.90.930.1">
    <property type="match status" value="1"/>
</dbReference>
<comment type="caution">
    <text evidence="2">The sequence shown here is derived from an EMBL/GenBank/DDBJ whole genome shotgun (WGS) entry which is preliminary data.</text>
</comment>
<evidence type="ECO:0008006" key="4">
    <source>
        <dbReference type="Google" id="ProtNLM"/>
    </source>
</evidence>
<dbReference type="AlphaFoldDB" id="A0A917IZI1"/>
<name>A0A917IZI1_9BACT</name>
<protein>
    <recommendedName>
        <fullName evidence="4">MORN repeat variant</fullName>
    </recommendedName>
</protein>
<organism evidence="2 3">
    <name type="scientific">Filimonas zeae</name>
    <dbReference type="NCBI Taxonomy" id="1737353"/>
    <lineage>
        <taxon>Bacteria</taxon>
        <taxon>Pseudomonadati</taxon>
        <taxon>Bacteroidota</taxon>
        <taxon>Chitinophagia</taxon>
        <taxon>Chitinophagales</taxon>
        <taxon>Chitinophagaceae</taxon>
        <taxon>Filimonas</taxon>
    </lineage>
</organism>
<evidence type="ECO:0000313" key="3">
    <source>
        <dbReference type="Proteomes" id="UP000627292"/>
    </source>
</evidence>
<reference evidence="2" key="2">
    <citation type="submission" date="2020-09" db="EMBL/GenBank/DDBJ databases">
        <authorList>
            <person name="Sun Q."/>
            <person name="Zhou Y."/>
        </authorList>
    </citation>
    <scope>NUCLEOTIDE SEQUENCE</scope>
    <source>
        <strain evidence="2">CGMCC 1.15290</strain>
    </source>
</reference>
<dbReference type="SUPFAM" id="SSF82185">
    <property type="entry name" value="Histone H3 K4-specific methyltransferase SET7/9 N-terminal domain"/>
    <property type="match status" value="1"/>
</dbReference>
<dbReference type="RefSeq" id="WP_188953843.1">
    <property type="nucleotide sequence ID" value="NZ_BMIB01000003.1"/>
</dbReference>
<gene>
    <name evidence="2" type="ORF">GCM10011379_31150</name>
</gene>
<keyword evidence="3" id="KW-1185">Reference proteome</keyword>
<accession>A0A917IZI1</accession>
<reference evidence="2" key="1">
    <citation type="journal article" date="2014" name="Int. J. Syst. Evol. Microbiol.">
        <title>Complete genome sequence of Corynebacterium casei LMG S-19264T (=DSM 44701T), isolated from a smear-ripened cheese.</title>
        <authorList>
            <consortium name="US DOE Joint Genome Institute (JGI-PGF)"/>
            <person name="Walter F."/>
            <person name="Albersmeier A."/>
            <person name="Kalinowski J."/>
            <person name="Ruckert C."/>
        </authorList>
    </citation>
    <scope>NUCLEOTIDE SEQUENCE</scope>
    <source>
        <strain evidence="2">CGMCC 1.15290</strain>
    </source>
</reference>
<keyword evidence="1" id="KW-0732">Signal</keyword>